<dbReference type="EMBL" id="SPLM01000006">
    <property type="protein sequence ID" value="TMW66829.1"/>
    <property type="molecule type" value="Genomic_DNA"/>
</dbReference>
<feature type="compositionally biased region" description="Basic and acidic residues" evidence="1">
    <location>
        <begin position="96"/>
        <end position="116"/>
    </location>
</feature>
<dbReference type="Gene3D" id="6.10.250.1050">
    <property type="match status" value="1"/>
</dbReference>
<feature type="region of interest" description="Disordered" evidence="1">
    <location>
        <begin position="1"/>
        <end position="116"/>
    </location>
</feature>
<accession>A0A8K1CPF5</accession>
<dbReference type="Proteomes" id="UP000794436">
    <property type="component" value="Unassembled WGS sequence"/>
</dbReference>
<dbReference type="PANTHER" id="PTHR12398:SF20">
    <property type="entry name" value="PROTEIN PHOSPHATASE 1 REGULATORY INHIBITOR SUBUNIT 2"/>
    <property type="match status" value="1"/>
</dbReference>
<dbReference type="GO" id="GO:0009966">
    <property type="term" value="P:regulation of signal transduction"/>
    <property type="evidence" value="ECO:0007669"/>
    <property type="project" value="InterPro"/>
</dbReference>
<dbReference type="PANTHER" id="PTHR12398">
    <property type="entry name" value="PROTEIN PHOSPHATASE INHIBITOR"/>
    <property type="match status" value="1"/>
</dbReference>
<sequence length="165" mass="19050">MAESKPHVTWDEETIALHDQDRGTRMKIEEPKTPYHYYGSDDEGSHAAAEGVASPARSLSGKENEPSIEWNELQVKLEEVQDRKKSEWDSSDDEESRSFAARDAEGKKIVKDPKFAEKRKQHYNEFERVKMWRQSHPDEDDEVEEEEDESKQIAKSEGVQKPAST</sequence>
<comment type="caution">
    <text evidence="2">The sequence shown here is derived from an EMBL/GenBank/DDBJ whole genome shotgun (WGS) entry which is preliminary data.</text>
</comment>
<feature type="region of interest" description="Disordered" evidence="1">
    <location>
        <begin position="128"/>
        <end position="165"/>
    </location>
</feature>
<feature type="compositionally biased region" description="Basic and acidic residues" evidence="1">
    <location>
        <begin position="1"/>
        <end position="33"/>
    </location>
</feature>
<dbReference type="GO" id="GO:0004864">
    <property type="term" value="F:protein phosphatase inhibitor activity"/>
    <property type="evidence" value="ECO:0007669"/>
    <property type="project" value="InterPro"/>
</dbReference>
<evidence type="ECO:0000313" key="2">
    <source>
        <dbReference type="EMBL" id="TMW66829.1"/>
    </source>
</evidence>
<proteinExistence type="predicted"/>
<feature type="compositionally biased region" description="Acidic residues" evidence="1">
    <location>
        <begin position="138"/>
        <end position="149"/>
    </location>
</feature>
<evidence type="ECO:0008006" key="4">
    <source>
        <dbReference type="Google" id="ProtNLM"/>
    </source>
</evidence>
<name>A0A8K1CPF5_PYTOL</name>
<keyword evidence="3" id="KW-1185">Reference proteome</keyword>
<dbReference type="Pfam" id="PF04979">
    <property type="entry name" value="IPP-2"/>
    <property type="match status" value="1"/>
</dbReference>
<organism evidence="2 3">
    <name type="scientific">Pythium oligandrum</name>
    <name type="common">Mycoparasitic fungus</name>
    <dbReference type="NCBI Taxonomy" id="41045"/>
    <lineage>
        <taxon>Eukaryota</taxon>
        <taxon>Sar</taxon>
        <taxon>Stramenopiles</taxon>
        <taxon>Oomycota</taxon>
        <taxon>Peronosporomycetes</taxon>
        <taxon>Pythiales</taxon>
        <taxon>Pythiaceae</taxon>
        <taxon>Pythium</taxon>
    </lineage>
</organism>
<protein>
    <recommendedName>
        <fullName evidence="4">Protein phosphatase inhibitor 2</fullName>
    </recommendedName>
</protein>
<evidence type="ECO:0000313" key="3">
    <source>
        <dbReference type="Proteomes" id="UP000794436"/>
    </source>
</evidence>
<feature type="compositionally biased region" description="Basic and acidic residues" evidence="1">
    <location>
        <begin position="75"/>
        <end position="88"/>
    </location>
</feature>
<gene>
    <name evidence="2" type="ORF">Poli38472_011945</name>
</gene>
<reference evidence="2" key="1">
    <citation type="submission" date="2019-03" db="EMBL/GenBank/DDBJ databases">
        <title>Long read genome sequence of the mycoparasitic Pythium oligandrum ATCC 38472 isolated from sugarbeet rhizosphere.</title>
        <authorList>
            <person name="Gaulin E."/>
        </authorList>
    </citation>
    <scope>NUCLEOTIDE SEQUENCE</scope>
    <source>
        <strain evidence="2">ATCC 38472_TT</strain>
    </source>
</reference>
<dbReference type="OrthoDB" id="551302at2759"/>
<dbReference type="AlphaFoldDB" id="A0A8K1CPF5"/>
<evidence type="ECO:0000256" key="1">
    <source>
        <dbReference type="SAM" id="MobiDB-lite"/>
    </source>
</evidence>
<dbReference type="InterPro" id="IPR007062">
    <property type="entry name" value="PPI-2"/>
</dbReference>